<sequence>MSLLGFSPLIMGDKEKGGSEAKGLGRERGDEGGAAKLWAVYVSEAEKYDKSLVESWKSDMEGMLIFAGLFSASLTAFLIESYKTLSPDTGEQTIRLLAQISQQLASGSNGTSFPTSQPTPPSFTPSASSLVCNALWFISLGLSLSCALIATLLEQWARDFIHRADTRSAPLIRARIYSYLYYGMKRFNLHAVVDAIPLLLHASLLFFFAGLVAFLIPVNLTMTIISVAILCFVAMVYSILTFLPLGFLDCPYCTPLSGTIWRLLERVKNMWHHSDPSDLTKNGTMVEAMGRAARRDSTARQVRDYRALVWTVKSLADNFELESFVAALADALWDRTEMRPNYADHLRRLTNHPELQLRSRIDNLYESCYAGIMSAEASQRRRRACCKALWAISSLSRLDSNEYPPVDFSDSRAYHEWRLIEPSSNIDRYTVSAAAMMKWSTFCSVRVRLVEQCQYLARCRDHPNPDFTPVTSLLRQLDLYGFHVEGNPYSARYAALTTPDIPQILQSISDFWTYAPHTILFEYIRKSAILEAPPYQWEVTTNMVSINRLLPFLTFRHRLEWNIEALLHRPHAIWSIPAASGFHWNDTVIAELCTFWRPQTPIVIPSGIIIYLNHRKSHVALERFLRRSRIPLYLWSCFPITLSHCLSMDDDPKRQTSVDDLLKALWTLTYLDDFADLWKNSTLYESLLGTISTPELLQTSSSIIALMKNRILNALATWGNSNDARMPGDLVNRLRQTMLPSKTASGKSTELTSPLTKPRIEEAKFHVLAEFLTHCTTNELPHNAIETLQEVANMKPTGPIHTTHQVRLVNAIQAIGESGCTELMNTIIASTFLDVSEKPHNLSFQWLDDRQRLGDILSRYGDTLGDSA</sequence>
<evidence type="ECO:0000313" key="3">
    <source>
        <dbReference type="EMBL" id="KAJ7017807.1"/>
    </source>
</evidence>
<dbReference type="AlphaFoldDB" id="A0AAD6RZE3"/>
<feature type="transmembrane region" description="Helical" evidence="1">
    <location>
        <begin position="222"/>
        <end position="248"/>
    </location>
</feature>
<feature type="transmembrane region" description="Helical" evidence="1">
    <location>
        <begin position="60"/>
        <end position="79"/>
    </location>
</feature>
<keyword evidence="4" id="KW-1185">Reference proteome</keyword>
<evidence type="ECO:0000259" key="2">
    <source>
        <dbReference type="Pfam" id="PF20153"/>
    </source>
</evidence>
<proteinExistence type="predicted"/>
<comment type="caution">
    <text evidence="3">The sequence shown here is derived from an EMBL/GenBank/DDBJ whole genome shotgun (WGS) entry which is preliminary data.</text>
</comment>
<dbReference type="Pfam" id="PF20153">
    <property type="entry name" value="DUF6535"/>
    <property type="match status" value="1"/>
</dbReference>
<accession>A0AAD6RZE3</accession>
<keyword evidence="1" id="KW-1133">Transmembrane helix</keyword>
<dbReference type="InterPro" id="IPR045338">
    <property type="entry name" value="DUF6535"/>
</dbReference>
<protein>
    <recommendedName>
        <fullName evidence="2">DUF6535 domain-containing protein</fullName>
    </recommendedName>
</protein>
<organism evidence="3 4">
    <name type="scientific">Mycena alexandri</name>
    <dbReference type="NCBI Taxonomy" id="1745969"/>
    <lineage>
        <taxon>Eukaryota</taxon>
        <taxon>Fungi</taxon>
        <taxon>Dikarya</taxon>
        <taxon>Basidiomycota</taxon>
        <taxon>Agaricomycotina</taxon>
        <taxon>Agaricomycetes</taxon>
        <taxon>Agaricomycetidae</taxon>
        <taxon>Agaricales</taxon>
        <taxon>Marasmiineae</taxon>
        <taxon>Mycenaceae</taxon>
        <taxon>Mycena</taxon>
    </lineage>
</organism>
<dbReference type="Proteomes" id="UP001218188">
    <property type="component" value="Unassembled WGS sequence"/>
</dbReference>
<evidence type="ECO:0000313" key="4">
    <source>
        <dbReference type="Proteomes" id="UP001218188"/>
    </source>
</evidence>
<evidence type="ECO:0000256" key="1">
    <source>
        <dbReference type="SAM" id="Phobius"/>
    </source>
</evidence>
<feature type="transmembrane region" description="Helical" evidence="1">
    <location>
        <begin position="134"/>
        <end position="153"/>
    </location>
</feature>
<dbReference type="EMBL" id="JARJCM010000377">
    <property type="protein sequence ID" value="KAJ7017807.1"/>
    <property type="molecule type" value="Genomic_DNA"/>
</dbReference>
<name>A0AAD6RZE3_9AGAR</name>
<feature type="transmembrane region" description="Helical" evidence="1">
    <location>
        <begin position="191"/>
        <end position="216"/>
    </location>
</feature>
<feature type="domain" description="DUF6535" evidence="2">
    <location>
        <begin position="38"/>
        <end position="216"/>
    </location>
</feature>
<feature type="non-terminal residue" evidence="3">
    <location>
        <position position="868"/>
    </location>
</feature>
<gene>
    <name evidence="3" type="ORF">C8F04DRAFT_1154223</name>
</gene>
<keyword evidence="1" id="KW-0812">Transmembrane</keyword>
<reference evidence="3" key="1">
    <citation type="submission" date="2023-03" db="EMBL/GenBank/DDBJ databases">
        <title>Massive genome expansion in bonnet fungi (Mycena s.s.) driven by repeated elements and novel gene families across ecological guilds.</title>
        <authorList>
            <consortium name="Lawrence Berkeley National Laboratory"/>
            <person name="Harder C.B."/>
            <person name="Miyauchi S."/>
            <person name="Viragh M."/>
            <person name="Kuo A."/>
            <person name="Thoen E."/>
            <person name="Andreopoulos B."/>
            <person name="Lu D."/>
            <person name="Skrede I."/>
            <person name="Drula E."/>
            <person name="Henrissat B."/>
            <person name="Morin E."/>
            <person name="Kohler A."/>
            <person name="Barry K."/>
            <person name="LaButti K."/>
            <person name="Morin E."/>
            <person name="Salamov A."/>
            <person name="Lipzen A."/>
            <person name="Mereny Z."/>
            <person name="Hegedus B."/>
            <person name="Baldrian P."/>
            <person name="Stursova M."/>
            <person name="Weitz H."/>
            <person name="Taylor A."/>
            <person name="Grigoriev I.V."/>
            <person name="Nagy L.G."/>
            <person name="Martin F."/>
            <person name="Kauserud H."/>
        </authorList>
    </citation>
    <scope>NUCLEOTIDE SEQUENCE</scope>
    <source>
        <strain evidence="3">CBHHK200</strain>
    </source>
</reference>
<keyword evidence="1" id="KW-0472">Membrane</keyword>